<dbReference type="Proteomes" id="UP001652624">
    <property type="component" value="Chromosome 17"/>
</dbReference>
<dbReference type="Pfam" id="PF07690">
    <property type="entry name" value="MFS_1"/>
    <property type="match status" value="1"/>
</dbReference>
<dbReference type="SUPFAM" id="SSF103473">
    <property type="entry name" value="MFS general substrate transporter"/>
    <property type="match status" value="1"/>
</dbReference>
<feature type="transmembrane region" description="Helical" evidence="6">
    <location>
        <begin position="379"/>
        <end position="398"/>
    </location>
</feature>
<feature type="domain" description="Major facilitator superfamily (MFS) profile" evidence="7">
    <location>
        <begin position="27"/>
        <end position="520"/>
    </location>
</feature>
<dbReference type="AlphaFoldDB" id="A0A1S2ZY91"/>
<protein>
    <submittedName>
        <fullName evidence="9">Steroid transmembrane transporter SLC22A24 isoform X1</fullName>
    </submittedName>
</protein>
<reference evidence="9" key="1">
    <citation type="submission" date="2025-08" db="UniProtKB">
        <authorList>
            <consortium name="RefSeq"/>
        </authorList>
    </citation>
    <scope>IDENTIFICATION</scope>
</reference>
<feature type="transmembrane region" description="Helical" evidence="6">
    <location>
        <begin position="178"/>
        <end position="198"/>
    </location>
</feature>
<dbReference type="GO" id="GO:0022857">
    <property type="term" value="F:transmembrane transporter activity"/>
    <property type="evidence" value="ECO:0007669"/>
    <property type="project" value="InterPro"/>
</dbReference>
<keyword evidence="2 6" id="KW-0812">Transmembrane</keyword>
<keyword evidence="3 6" id="KW-1133">Transmembrane helix</keyword>
<feature type="transmembrane region" description="Helical" evidence="6">
    <location>
        <begin position="410"/>
        <end position="428"/>
    </location>
</feature>
<dbReference type="Gene3D" id="1.20.1250.20">
    <property type="entry name" value="MFS general substrate transporter like domains"/>
    <property type="match status" value="1"/>
</dbReference>
<evidence type="ECO:0000313" key="9">
    <source>
        <dbReference type="RefSeq" id="XP_007526427.1"/>
    </source>
</evidence>
<feature type="transmembrane region" description="Helical" evidence="6">
    <location>
        <begin position="12"/>
        <end position="32"/>
    </location>
</feature>
<feature type="transmembrane region" description="Helical" evidence="6">
    <location>
        <begin position="355"/>
        <end position="373"/>
    </location>
</feature>
<evidence type="ECO:0000256" key="1">
    <source>
        <dbReference type="ARBA" id="ARBA00004127"/>
    </source>
</evidence>
<dbReference type="GO" id="GO:0012505">
    <property type="term" value="C:endomembrane system"/>
    <property type="evidence" value="ECO:0007669"/>
    <property type="project" value="UniProtKB-SubCell"/>
</dbReference>
<evidence type="ECO:0000256" key="2">
    <source>
        <dbReference type="ARBA" id="ARBA00022692"/>
    </source>
</evidence>
<feature type="compositionally biased region" description="Basic and acidic residues" evidence="5">
    <location>
        <begin position="532"/>
        <end position="550"/>
    </location>
</feature>
<keyword evidence="4 6" id="KW-0472">Membrane</keyword>
<dbReference type="FunFam" id="1.20.1250.20:FF:000023">
    <property type="entry name" value="Solute carrier family 22 member 6"/>
    <property type="match status" value="1"/>
</dbReference>
<dbReference type="PROSITE" id="PS50850">
    <property type="entry name" value="MFS"/>
    <property type="match status" value="1"/>
</dbReference>
<feature type="transmembrane region" description="Helical" evidence="6">
    <location>
        <begin position="258"/>
        <end position="275"/>
    </location>
</feature>
<dbReference type="InterPro" id="IPR020846">
    <property type="entry name" value="MFS_dom"/>
</dbReference>
<evidence type="ECO:0000313" key="8">
    <source>
        <dbReference type="Proteomes" id="UP001652624"/>
    </source>
</evidence>
<feature type="transmembrane region" description="Helical" evidence="6">
    <location>
        <begin position="474"/>
        <end position="492"/>
    </location>
</feature>
<feature type="region of interest" description="Disordered" evidence="5">
    <location>
        <begin position="525"/>
        <end position="550"/>
    </location>
</feature>
<evidence type="ECO:0000256" key="4">
    <source>
        <dbReference type="ARBA" id="ARBA00023136"/>
    </source>
</evidence>
<dbReference type="RefSeq" id="XP_007526427.1">
    <property type="nucleotide sequence ID" value="XM_007526365.3"/>
</dbReference>
<evidence type="ECO:0000256" key="3">
    <source>
        <dbReference type="ARBA" id="ARBA00022989"/>
    </source>
</evidence>
<feature type="transmembrane region" description="Helical" evidence="6">
    <location>
        <begin position="204"/>
        <end position="225"/>
    </location>
</feature>
<name>A0A1S2ZY91_ERIEU</name>
<accession>A0A1S2ZY91</accession>
<evidence type="ECO:0000256" key="5">
    <source>
        <dbReference type="SAM" id="MobiDB-lite"/>
    </source>
</evidence>
<evidence type="ECO:0000259" key="7">
    <source>
        <dbReference type="PROSITE" id="PS50850"/>
    </source>
</evidence>
<evidence type="ECO:0000256" key="6">
    <source>
        <dbReference type="SAM" id="Phobius"/>
    </source>
</evidence>
<sequence>MAFAELLDQVGNLGRFQILQIVFLCTTIIIMYPHLFLENFTAAIPAHRCWVHLLDNDTISANDTGTLSQEDLLRVSIPLDSSLRPEKCRRFIHPQWQLLHQNGTFPNVTELDTEPCVDGWVYDRSTFSSTIVTEWELVCESQSLRLVVQSVLMTGALLGSPVYGYLSDRFGRKLGLRLSILQLAITGTSAAMAPNLLIYSSLRFLAGFCITVIVSNSCALMLEWVQPQSRALVTMLMLNVCSAGQILLGGLASAIQDWRTLMLIFSVPLFVNFLVSRKLVESAQWLIISNRIEEGVKELRRAARINGRLHAEENLTFEFVKSTMQKELDTPQVKISVFELFRAPKLRLRVCFTSLLRFATGLTFYGLALNVQYFGKSIFLAQILFGSVILASRCVFYPALNHIGRRTSQLLLFFTSGLCFLAIAFLFQEMPSTCAVLATVGISVISIINIIACLHHNELIPTILRLTSGGIQVLTSRTGAALAPLVMILGVYSLHLPWIIYGVICILAGLASQALPETKDCPLPNTIQDMENDTRESRKIRQEDMKITQF</sequence>
<organism evidence="8 9">
    <name type="scientific">Erinaceus europaeus</name>
    <name type="common">Western European hedgehog</name>
    <dbReference type="NCBI Taxonomy" id="9365"/>
    <lineage>
        <taxon>Eukaryota</taxon>
        <taxon>Metazoa</taxon>
        <taxon>Chordata</taxon>
        <taxon>Craniata</taxon>
        <taxon>Vertebrata</taxon>
        <taxon>Euteleostomi</taxon>
        <taxon>Mammalia</taxon>
        <taxon>Eutheria</taxon>
        <taxon>Laurasiatheria</taxon>
        <taxon>Eulipotyphla</taxon>
        <taxon>Erinaceidae</taxon>
        <taxon>Erinaceinae</taxon>
        <taxon>Erinaceus</taxon>
    </lineage>
</organism>
<dbReference type="InParanoid" id="A0A1S2ZY91"/>
<dbReference type="eggNOG" id="KOG0255">
    <property type="taxonomic scope" value="Eukaryota"/>
</dbReference>
<gene>
    <name evidence="9" type="primary">SLC22A24</name>
</gene>
<keyword evidence="8" id="KW-1185">Reference proteome</keyword>
<dbReference type="InterPro" id="IPR036259">
    <property type="entry name" value="MFS_trans_sf"/>
</dbReference>
<comment type="subcellular location">
    <subcellularLocation>
        <location evidence="1">Endomembrane system</location>
        <topology evidence="1">Multi-pass membrane protein</topology>
    </subcellularLocation>
</comment>
<dbReference type="InterPro" id="IPR011701">
    <property type="entry name" value="MFS"/>
</dbReference>
<dbReference type="OrthoDB" id="2544694at2759"/>
<proteinExistence type="predicted"/>
<feature type="transmembrane region" description="Helical" evidence="6">
    <location>
        <begin position="434"/>
        <end position="454"/>
    </location>
</feature>
<feature type="transmembrane region" description="Helical" evidence="6">
    <location>
        <begin position="232"/>
        <end position="252"/>
    </location>
</feature>
<dbReference type="PANTHER" id="PTHR24064">
    <property type="entry name" value="SOLUTE CARRIER FAMILY 22 MEMBER"/>
    <property type="match status" value="1"/>
</dbReference>